<name>A0ABR4ED10_9PEZI</name>
<reference evidence="1 2" key="1">
    <citation type="submission" date="2024-03" db="EMBL/GenBank/DDBJ databases">
        <title>A high-quality draft genome sequence of Diaporthe vaccinii, a causative agent of upright dieback and viscid rot disease in cranberry plants.</title>
        <authorList>
            <person name="Sarrasin M."/>
            <person name="Lang B.F."/>
            <person name="Burger G."/>
        </authorList>
    </citation>
    <scope>NUCLEOTIDE SEQUENCE [LARGE SCALE GENOMIC DNA]</scope>
    <source>
        <strain evidence="1 2">IS7</strain>
    </source>
</reference>
<accession>A0ABR4ED10</accession>
<comment type="caution">
    <text evidence="1">The sequence shown here is derived from an EMBL/GenBank/DDBJ whole genome shotgun (WGS) entry which is preliminary data.</text>
</comment>
<keyword evidence="2" id="KW-1185">Reference proteome</keyword>
<dbReference type="EMBL" id="JBAWTH010000067">
    <property type="protein sequence ID" value="KAL2280285.1"/>
    <property type="molecule type" value="Genomic_DNA"/>
</dbReference>
<proteinExistence type="predicted"/>
<evidence type="ECO:0000313" key="1">
    <source>
        <dbReference type="EMBL" id="KAL2280285.1"/>
    </source>
</evidence>
<gene>
    <name evidence="1" type="ORF">FJTKL_12564</name>
</gene>
<sequence length="68" mass="7307">MHLYLLVCEAHPVSVTVPASSPYPAGIASSLNRPRHVESPALIVHSEALNQAVDPYLPALYEAKSCPK</sequence>
<organism evidence="1 2">
    <name type="scientific">Diaporthe vaccinii</name>
    <dbReference type="NCBI Taxonomy" id="105482"/>
    <lineage>
        <taxon>Eukaryota</taxon>
        <taxon>Fungi</taxon>
        <taxon>Dikarya</taxon>
        <taxon>Ascomycota</taxon>
        <taxon>Pezizomycotina</taxon>
        <taxon>Sordariomycetes</taxon>
        <taxon>Sordariomycetidae</taxon>
        <taxon>Diaporthales</taxon>
        <taxon>Diaporthaceae</taxon>
        <taxon>Diaporthe</taxon>
        <taxon>Diaporthe eres species complex</taxon>
    </lineage>
</organism>
<protein>
    <submittedName>
        <fullName evidence="1">Uncharacterized protein</fullName>
    </submittedName>
</protein>
<evidence type="ECO:0000313" key="2">
    <source>
        <dbReference type="Proteomes" id="UP001600888"/>
    </source>
</evidence>
<dbReference type="Proteomes" id="UP001600888">
    <property type="component" value="Unassembled WGS sequence"/>
</dbReference>